<dbReference type="OrthoDB" id="256574at2"/>
<evidence type="ECO:0000313" key="1">
    <source>
        <dbReference type="EMBL" id="AIF46613.1"/>
    </source>
</evidence>
<dbReference type="Pfam" id="PF05035">
    <property type="entry name" value="DGOK"/>
    <property type="match status" value="1"/>
</dbReference>
<dbReference type="EMBL" id="CP008884">
    <property type="protein sequence ID" value="AIF46613.1"/>
    <property type="molecule type" value="Genomic_DNA"/>
</dbReference>
<dbReference type="Proteomes" id="UP000027987">
    <property type="component" value="Chromosome"/>
</dbReference>
<dbReference type="HOGENOM" id="CLU_058005_2_0_6"/>
<dbReference type="Gene3D" id="3.30.420.300">
    <property type="entry name" value="2-keto-3-deoxy-galactonokinase, substrate binding domain"/>
    <property type="match status" value="1"/>
</dbReference>
<dbReference type="PATRIC" id="fig|1217721.7.peg.985"/>
<proteinExistence type="predicted"/>
<dbReference type="GO" id="GO:0034194">
    <property type="term" value="P:D-galactonate catabolic process"/>
    <property type="evidence" value="ECO:0007669"/>
    <property type="project" value="InterPro"/>
</dbReference>
<accession>A0A075K374</accession>
<name>A0A075K374_9GAMM</name>
<sequence>MTTCLIGLDWGSTYLRAYRFDARGQVLEKRALPYGIRHLPEGGYPAAFAQAVEGWPDAPVLACGMVGSRNGWREVPYLDTPTGVDRLARALTPMTTPDGRRLHLVPGLRDPVRPDVMRGEETQIVGVMAQTPDIARHGCLLLPGTHSKWVTLREGVVTGFATVMTGELFGLLTQHSLLGAQLPPAVDDTGAFRRGVDTARDSGAAGALSRVFSARTLMLDGSLPPTSVPDYLSGLLIGDELRMAIAAGWADAHTQVHMVGEGPLCDRYLRAAERFALTLRAAPDATTSHGLWCIAEAAGLTSTHATA</sequence>
<protein>
    <submittedName>
        <fullName evidence="1">2-keto-3-deoxy-galactonokinase</fullName>
    </submittedName>
</protein>
<reference evidence="1 2" key="1">
    <citation type="submission" date="2014-07" db="EMBL/GenBank/DDBJ databases">
        <title>Complete Genome Sequence of Dyella japonica Strain A8 Isolated from Malaysian Tropical Soil.</title>
        <authorList>
            <person name="Hui R.K.H."/>
            <person name="Chen J.-W."/>
            <person name="Chan K.-G."/>
            <person name="Leung F.C.C."/>
        </authorList>
    </citation>
    <scope>NUCLEOTIDE SEQUENCE [LARGE SCALE GENOMIC DNA]</scope>
    <source>
        <strain evidence="1 2">A8</strain>
    </source>
</reference>
<dbReference type="InterPro" id="IPR042258">
    <property type="entry name" value="DGOK_N"/>
</dbReference>
<dbReference type="CDD" id="cd24012">
    <property type="entry name" value="ASKHA_NBD_KDGal-kinase"/>
    <property type="match status" value="1"/>
</dbReference>
<dbReference type="InterPro" id="IPR007729">
    <property type="entry name" value="DGOK"/>
</dbReference>
<dbReference type="STRING" id="1217721.HY57_04700"/>
<dbReference type="RefSeq" id="WP_019465138.1">
    <property type="nucleotide sequence ID" value="NZ_ALOY01000149.1"/>
</dbReference>
<evidence type="ECO:0000313" key="2">
    <source>
        <dbReference type="Proteomes" id="UP000027987"/>
    </source>
</evidence>
<dbReference type="GO" id="GO:0008671">
    <property type="term" value="F:2-dehydro-3-deoxygalactonokinase activity"/>
    <property type="evidence" value="ECO:0007669"/>
    <property type="project" value="InterPro"/>
</dbReference>
<keyword evidence="1" id="KW-0808">Transferase</keyword>
<dbReference type="KEGG" id="dja:HY57_04700"/>
<gene>
    <name evidence="1" type="ORF">HY57_04700</name>
</gene>
<keyword evidence="1" id="KW-0418">Kinase</keyword>
<keyword evidence="2" id="KW-1185">Reference proteome</keyword>
<dbReference type="InterPro" id="IPR042257">
    <property type="entry name" value="DGOK_C"/>
</dbReference>
<dbReference type="AlphaFoldDB" id="A0A075K374"/>
<organism evidence="1 2">
    <name type="scientific">Dyella japonica A8</name>
    <dbReference type="NCBI Taxonomy" id="1217721"/>
    <lineage>
        <taxon>Bacteria</taxon>
        <taxon>Pseudomonadati</taxon>
        <taxon>Pseudomonadota</taxon>
        <taxon>Gammaproteobacteria</taxon>
        <taxon>Lysobacterales</taxon>
        <taxon>Rhodanobacteraceae</taxon>
        <taxon>Dyella</taxon>
    </lineage>
</organism>
<dbReference type="Gene3D" id="3.30.420.310">
    <property type="entry name" value="2-keto-3-deoxy-galactonokinase, C-terminal domain"/>
    <property type="match status" value="1"/>
</dbReference>